<protein>
    <submittedName>
        <fullName evidence="2">2og-fe oxygenase</fullName>
    </submittedName>
</protein>
<gene>
    <name evidence="2" type="ORF">MVEN_01755500</name>
</gene>
<organism evidence="2 3">
    <name type="scientific">Mycena venus</name>
    <dbReference type="NCBI Taxonomy" id="2733690"/>
    <lineage>
        <taxon>Eukaryota</taxon>
        <taxon>Fungi</taxon>
        <taxon>Dikarya</taxon>
        <taxon>Basidiomycota</taxon>
        <taxon>Agaricomycotina</taxon>
        <taxon>Agaricomycetes</taxon>
        <taxon>Agaricomycetidae</taxon>
        <taxon>Agaricales</taxon>
        <taxon>Marasmiineae</taxon>
        <taxon>Mycenaceae</taxon>
        <taxon>Mycena</taxon>
    </lineage>
</organism>
<feature type="compositionally biased region" description="Polar residues" evidence="1">
    <location>
        <begin position="1"/>
        <end position="11"/>
    </location>
</feature>
<feature type="region of interest" description="Disordered" evidence="1">
    <location>
        <begin position="1116"/>
        <end position="1145"/>
    </location>
</feature>
<proteinExistence type="predicted"/>
<keyword evidence="3" id="KW-1185">Reference proteome</keyword>
<feature type="compositionally biased region" description="Acidic residues" evidence="1">
    <location>
        <begin position="24"/>
        <end position="33"/>
    </location>
</feature>
<evidence type="ECO:0000256" key="1">
    <source>
        <dbReference type="SAM" id="MobiDB-lite"/>
    </source>
</evidence>
<dbReference type="Proteomes" id="UP000620124">
    <property type="component" value="Unassembled WGS sequence"/>
</dbReference>
<dbReference type="OrthoDB" id="3266192at2759"/>
<sequence>MKDWEINNNLPVTVPESEVATSESDSEEEDELDITLAQSDVYGKTDSEEKPGTKKDSESMSPLQKALELFNFKGLFMQTQRYTMSRASNPCLEIDGIGSIGLPLSPIVAASLMSIKSSPAILNISVDKIRFQNPDWDAWIRKEVGLVCSELAGQNVKPSYRLRNLTLESTGSVVHRLEPPLGTVGTLVMYLPSLFDGGQMECRHGVQSKTIDFSPESQLRTSIFVAYSGVQIIHGSITSGYRLSLTYDIFQPEDDTHSIPCLPDTQAAAVALEQAMEDWSEGESEDEPELVAYFLQRQYCIKGFNAKSLAGSDAILVAYLMRLAERLDFQLYIAQLVLFQSSYGKYEGYEGDYSAIDPRRIEDLEPEDQLTALDVHAVDVHGVPVKVSGFNFRDDDTVQYLNGEINDVPPSSRKYETFGDEQIRVDESELYLDSEERSSSATAYNRTILLLWPTSHNTGIEIRYSYEHALRTLQASNSISPSTRENILIDTLSGEGRMRGWNEKEKPKDPEVIRVLCKCACQWSDLDMLLTTLEAHHVAANLASIGLDTCLAAYRTFGWNAMKDFFEQAIQVDVSNPRRLEHVLRLGEAARETDDPELEAWSRTQQEAILTSLNRISIAEVDWLLGLAASRNAGFLRDIVYPQLQSQELEPAFWVHFVRRLKDHPVLEQLSSDFVESCVLQGVNNLPAFPTRKVRNDARGEIQEPATSSIMEVLELCEDTGNLDLCVRVLDKMKQAAQSGEFPVECPPWKYNLELTRLLDASLPPLEDSSTDAHDFQPFFKEAVLSILIGQSEREEPSFFPCPFSEENLSILAIAVKRAGGLSFLNEANIKMFLSGRDIRALKTLIRHLVAELQLTHSRGCSSSESDYTTLSLVNAIVRQTIDVFDTSNLYISATKETHSSAVDQMISMLRFCFEVKTRSELQYLLLRFVAPPPGISIPHHVSTVLGPFLPALQKYIATQGLSLEDSPFARCSASIIKAFATTVMRQTPADVIGDTSIGCADSECGDCAILREFFSSDDRMVTLARVAKVRKHLESELGALPQSWGITFQLDPTRVGGRPYGLQIFKPDHMTMAGLWSKNSERGKALLALLGDEPAQRRILGSDYNEVIAQICERRTSSKRAPDTETDVDPPAKRARALPASESP</sequence>
<dbReference type="PANTHER" id="PTHR33099:SF13">
    <property type="entry name" value="F-BOX DOMAIN-CONTAINING PROTEIN-RELATED"/>
    <property type="match status" value="1"/>
</dbReference>
<accession>A0A8H7CP75</accession>
<evidence type="ECO:0000313" key="3">
    <source>
        <dbReference type="Proteomes" id="UP000620124"/>
    </source>
</evidence>
<reference evidence="2" key="1">
    <citation type="submission" date="2020-05" db="EMBL/GenBank/DDBJ databases">
        <title>Mycena genomes resolve the evolution of fungal bioluminescence.</title>
        <authorList>
            <person name="Tsai I.J."/>
        </authorList>
    </citation>
    <scope>NUCLEOTIDE SEQUENCE</scope>
    <source>
        <strain evidence="2">CCC161011</strain>
    </source>
</reference>
<dbReference type="EMBL" id="JACAZI010000016">
    <property type="protein sequence ID" value="KAF7343241.1"/>
    <property type="molecule type" value="Genomic_DNA"/>
</dbReference>
<feature type="compositionally biased region" description="Basic and acidic residues" evidence="1">
    <location>
        <begin position="43"/>
        <end position="58"/>
    </location>
</feature>
<name>A0A8H7CP75_9AGAR</name>
<feature type="region of interest" description="Disordered" evidence="1">
    <location>
        <begin position="1"/>
        <end position="61"/>
    </location>
</feature>
<dbReference type="AlphaFoldDB" id="A0A8H7CP75"/>
<dbReference type="PANTHER" id="PTHR33099">
    <property type="entry name" value="FE2OG DIOXYGENASE DOMAIN-CONTAINING PROTEIN"/>
    <property type="match status" value="1"/>
</dbReference>
<evidence type="ECO:0000313" key="2">
    <source>
        <dbReference type="EMBL" id="KAF7343241.1"/>
    </source>
</evidence>
<comment type="caution">
    <text evidence="2">The sequence shown here is derived from an EMBL/GenBank/DDBJ whole genome shotgun (WGS) entry which is preliminary data.</text>
</comment>